<keyword evidence="1" id="KW-0175">Coiled coil</keyword>
<dbReference type="Proteomes" id="UP001161247">
    <property type="component" value="Chromosome 7"/>
</dbReference>
<reference evidence="3" key="1">
    <citation type="submission" date="2023-03" db="EMBL/GenBank/DDBJ databases">
        <authorList>
            <person name="Julca I."/>
        </authorList>
    </citation>
    <scope>NUCLEOTIDE SEQUENCE</scope>
</reference>
<sequence>MAMAAAENYCGFFSAVISPSSRKISPGNSNSMFGMRVILGQRGRAGVGGGGGMVVMMNLISEPDYFEVGRLIGSYGFMNITSYSGGLQSSFRSPEYLKLQDVGEGNVEIRLYEGRLVQGPKRGTPVIFKVYPGQQVGGIEADAMAANELSAHASLQQEGPLCQNIQLLLGGFETKTGEQWLAFRNHGMYTAADYATFASKKMSKVSWNPFEKDVTLDLRKYFVTRLLQGTIQALSYMHEHHRLHQSLGPYSVVLNTVAEEEVVYLIPRLRDLAFSVNIRYPKPQDDLISEGLWRRAATAGAFTPLDKRAFGIADDIYEAGLLFAYLAFVPFCEAGIMDSLSLRRLLENTFQLDLEAAREYCLADDRLSAAVQFLDHNKKAGWELLQAMLNRDFRKRPVAEAVLRHRFTYMIPGVSKATVLGELNPETRNNPMLVQGDQGAFGTSSIPRASPVQVMLEDHPCLDTSPAPSSKWGKADSRKRTANFNLGGYKKKGKPVFLPLWVDAEENRTVFCFKPSDVLARAYEECSCLHDVELRIQASPSSSEMQSCLSRFKERGESAEKRAIELEAKLQEMEAAVDAALEMWGDLQWEMEEQGKKYAADLKSREDYILQLEGECAKLKGERGVFLRTLIKKFLESYGFMQLIGKLANPVLALGRHQAME</sequence>
<dbReference type="InterPro" id="IPR000719">
    <property type="entry name" value="Prot_kinase_dom"/>
</dbReference>
<dbReference type="Gene3D" id="1.10.510.10">
    <property type="entry name" value="Transferase(Phosphotransferase) domain 1"/>
    <property type="match status" value="1"/>
</dbReference>
<feature type="domain" description="Protein kinase" evidence="2">
    <location>
        <begin position="96"/>
        <end position="408"/>
    </location>
</feature>
<evidence type="ECO:0000256" key="1">
    <source>
        <dbReference type="SAM" id="Coils"/>
    </source>
</evidence>
<evidence type="ECO:0000313" key="4">
    <source>
        <dbReference type="Proteomes" id="UP001161247"/>
    </source>
</evidence>
<name>A0AAV1DYG6_OLDCO</name>
<evidence type="ECO:0000313" key="3">
    <source>
        <dbReference type="EMBL" id="CAI9111824.1"/>
    </source>
</evidence>
<dbReference type="InterPro" id="IPR011009">
    <property type="entry name" value="Kinase-like_dom_sf"/>
</dbReference>
<keyword evidence="4" id="KW-1185">Reference proteome</keyword>
<feature type="coiled-coil region" evidence="1">
    <location>
        <begin position="549"/>
        <end position="583"/>
    </location>
</feature>
<protein>
    <submittedName>
        <fullName evidence="3">OLC1v1012147C1</fullName>
    </submittedName>
</protein>
<accession>A0AAV1DYG6</accession>
<dbReference type="GO" id="GO:0005524">
    <property type="term" value="F:ATP binding"/>
    <property type="evidence" value="ECO:0007669"/>
    <property type="project" value="InterPro"/>
</dbReference>
<gene>
    <name evidence="3" type="ORF">OLC1_LOCUS19127</name>
</gene>
<dbReference type="AlphaFoldDB" id="A0AAV1DYG6"/>
<dbReference type="GO" id="GO:0009507">
    <property type="term" value="C:chloroplast"/>
    <property type="evidence" value="ECO:0007669"/>
    <property type="project" value="TreeGrafter"/>
</dbReference>
<dbReference type="SUPFAM" id="SSF56112">
    <property type="entry name" value="Protein kinase-like (PK-like)"/>
    <property type="match status" value="1"/>
</dbReference>
<organism evidence="3 4">
    <name type="scientific">Oldenlandia corymbosa var. corymbosa</name>
    <dbReference type="NCBI Taxonomy" id="529605"/>
    <lineage>
        <taxon>Eukaryota</taxon>
        <taxon>Viridiplantae</taxon>
        <taxon>Streptophyta</taxon>
        <taxon>Embryophyta</taxon>
        <taxon>Tracheophyta</taxon>
        <taxon>Spermatophyta</taxon>
        <taxon>Magnoliopsida</taxon>
        <taxon>eudicotyledons</taxon>
        <taxon>Gunneridae</taxon>
        <taxon>Pentapetalae</taxon>
        <taxon>asterids</taxon>
        <taxon>lamiids</taxon>
        <taxon>Gentianales</taxon>
        <taxon>Rubiaceae</taxon>
        <taxon>Rubioideae</taxon>
        <taxon>Spermacoceae</taxon>
        <taxon>Hedyotis-Oldenlandia complex</taxon>
        <taxon>Oldenlandia</taxon>
    </lineage>
</organism>
<dbReference type="GO" id="GO:0004672">
    <property type="term" value="F:protein kinase activity"/>
    <property type="evidence" value="ECO:0007669"/>
    <property type="project" value="InterPro"/>
</dbReference>
<evidence type="ECO:0000259" key="2">
    <source>
        <dbReference type="PROSITE" id="PS50011"/>
    </source>
</evidence>
<dbReference type="EMBL" id="OX459124">
    <property type="protein sequence ID" value="CAI9111824.1"/>
    <property type="molecule type" value="Genomic_DNA"/>
</dbReference>
<dbReference type="PANTHER" id="PTHR36796:SF1">
    <property type="entry name" value="PROTEIN KINASE SUPERFAMILY PROTEIN"/>
    <property type="match status" value="1"/>
</dbReference>
<proteinExistence type="predicted"/>
<dbReference type="PROSITE" id="PS50011">
    <property type="entry name" value="PROTEIN_KINASE_DOM"/>
    <property type="match status" value="1"/>
</dbReference>
<dbReference type="PANTHER" id="PTHR36796">
    <property type="entry name" value="PROTEIN KINASE SUPERFAMILY PROTEIN"/>
    <property type="match status" value="1"/>
</dbReference>